<evidence type="ECO:0000256" key="6">
    <source>
        <dbReference type="ARBA" id="ARBA00023180"/>
    </source>
</evidence>
<dbReference type="EMBL" id="JABMCB010000192">
    <property type="protein sequence ID" value="NUU77755.1"/>
    <property type="molecule type" value="Genomic_DNA"/>
</dbReference>
<dbReference type="RefSeq" id="WP_175397390.1">
    <property type="nucleotide sequence ID" value="NZ_JABMCB010000192.1"/>
</dbReference>
<dbReference type="InterPro" id="IPR046956">
    <property type="entry name" value="RLP23-like"/>
</dbReference>
<keyword evidence="8" id="KW-1185">Reference proteome</keyword>
<keyword evidence="6" id="KW-0325">Glycoprotein</keyword>
<evidence type="ECO:0000313" key="8">
    <source>
        <dbReference type="Proteomes" id="UP000526125"/>
    </source>
</evidence>
<evidence type="ECO:0008006" key="9">
    <source>
        <dbReference type="Google" id="ProtNLM"/>
    </source>
</evidence>
<protein>
    <recommendedName>
        <fullName evidence="9">Leucine-rich repeat domain-containing protein</fullName>
    </recommendedName>
</protein>
<comment type="caution">
    <text evidence="7">The sequence shown here is derived from an EMBL/GenBank/DDBJ whole genome shotgun (WGS) entry which is preliminary data.</text>
</comment>
<sequence>MSEPWTASMSGVPWNAEKMDNAVKQLRNRATVSFVVGADGMEDVVDLDERVFSKRPDLILKITNVEEKGRYTEEFLKMLAGLKYVRALELDLKQKQDLNVLGALQGMEFLNIRAAKTQCLEFIRNYKQLQYLSLSGKFDDLAPIEDCIRLSTLVLNCNIETLNFVVDLPFIEYLAIDNCALNGPLDVLADSNIRMLRLSSVRNLTDIDELSALQRLDFLHLSLPKVERLCDFSSMHNLRQLELDFMKSLQEIDNLWTAEQLEMLELKEIHTRIKAEDFSGLLKMDSLKQIDFRFIDHSKGRIAAMYRQMTDAGKGHLLYENIPEEHRIPSMAHVHLSKFLM</sequence>
<organism evidence="7 8">
    <name type="scientific">Paenibacillus xylanilyticus</name>
    <dbReference type="NCBI Taxonomy" id="248903"/>
    <lineage>
        <taxon>Bacteria</taxon>
        <taxon>Bacillati</taxon>
        <taxon>Bacillota</taxon>
        <taxon>Bacilli</taxon>
        <taxon>Bacillales</taxon>
        <taxon>Paenibacillaceae</taxon>
        <taxon>Paenibacillus</taxon>
    </lineage>
</organism>
<evidence type="ECO:0000256" key="4">
    <source>
        <dbReference type="ARBA" id="ARBA00022989"/>
    </source>
</evidence>
<dbReference type="PANTHER" id="PTHR48063:SF112">
    <property type="entry name" value="RECEPTOR LIKE PROTEIN 30-LIKE"/>
    <property type="match status" value="1"/>
</dbReference>
<keyword evidence="2" id="KW-0812">Transmembrane</keyword>
<dbReference type="InterPro" id="IPR032675">
    <property type="entry name" value="LRR_dom_sf"/>
</dbReference>
<keyword evidence="3" id="KW-0732">Signal</keyword>
<proteinExistence type="predicted"/>
<evidence type="ECO:0000313" key="7">
    <source>
        <dbReference type="EMBL" id="NUU77755.1"/>
    </source>
</evidence>
<evidence type="ECO:0000256" key="5">
    <source>
        <dbReference type="ARBA" id="ARBA00023136"/>
    </source>
</evidence>
<evidence type="ECO:0000256" key="1">
    <source>
        <dbReference type="ARBA" id="ARBA00004370"/>
    </source>
</evidence>
<keyword evidence="4" id="KW-1133">Transmembrane helix</keyword>
<evidence type="ECO:0000256" key="3">
    <source>
        <dbReference type="ARBA" id="ARBA00022729"/>
    </source>
</evidence>
<reference evidence="7 8" key="1">
    <citation type="submission" date="2020-05" db="EMBL/GenBank/DDBJ databases">
        <title>Genome Sequencing of Type Strains.</title>
        <authorList>
            <person name="Lemaire J.F."/>
            <person name="Inderbitzin P."/>
            <person name="Gregorio O.A."/>
            <person name="Collins S.B."/>
            <person name="Wespe N."/>
            <person name="Knight-Connoni V."/>
        </authorList>
    </citation>
    <scope>NUCLEOTIDE SEQUENCE [LARGE SCALE GENOMIC DNA]</scope>
    <source>
        <strain evidence="7 8">LMG 21957</strain>
    </source>
</reference>
<accession>A0A7Y6EXS5</accession>
<dbReference type="AlphaFoldDB" id="A0A7Y6EXS5"/>
<evidence type="ECO:0000256" key="2">
    <source>
        <dbReference type="ARBA" id="ARBA00022692"/>
    </source>
</evidence>
<dbReference type="SUPFAM" id="SSF52058">
    <property type="entry name" value="L domain-like"/>
    <property type="match status" value="1"/>
</dbReference>
<keyword evidence="5" id="KW-0472">Membrane</keyword>
<comment type="subcellular location">
    <subcellularLocation>
        <location evidence="1">Membrane</location>
    </subcellularLocation>
</comment>
<dbReference type="GO" id="GO:0016020">
    <property type="term" value="C:membrane"/>
    <property type="evidence" value="ECO:0007669"/>
    <property type="project" value="UniProtKB-SubCell"/>
</dbReference>
<dbReference type="PANTHER" id="PTHR48063">
    <property type="entry name" value="LRR RECEPTOR-LIKE KINASE"/>
    <property type="match status" value="1"/>
</dbReference>
<name>A0A7Y6EXS5_9BACL</name>
<gene>
    <name evidence="7" type="ORF">HP552_21305</name>
</gene>
<dbReference type="Gene3D" id="3.80.10.10">
    <property type="entry name" value="Ribonuclease Inhibitor"/>
    <property type="match status" value="1"/>
</dbReference>
<dbReference type="Proteomes" id="UP000526125">
    <property type="component" value="Unassembled WGS sequence"/>
</dbReference>